<dbReference type="RefSeq" id="WP_152276477.1">
    <property type="nucleotide sequence ID" value="NZ_WEKV01000008.1"/>
</dbReference>
<dbReference type="AlphaFoldDB" id="A0A833N3H9"/>
<organism evidence="1 2">
    <name type="scientific">Methylorubrum populi</name>
    <dbReference type="NCBI Taxonomy" id="223967"/>
    <lineage>
        <taxon>Bacteria</taxon>
        <taxon>Pseudomonadati</taxon>
        <taxon>Pseudomonadota</taxon>
        <taxon>Alphaproteobacteria</taxon>
        <taxon>Hyphomicrobiales</taxon>
        <taxon>Methylobacteriaceae</taxon>
        <taxon>Methylorubrum</taxon>
    </lineage>
</organism>
<comment type="caution">
    <text evidence="1">The sequence shown here is derived from an EMBL/GenBank/DDBJ whole genome shotgun (WGS) entry which is preliminary data.</text>
</comment>
<evidence type="ECO:0000313" key="1">
    <source>
        <dbReference type="EMBL" id="KAB7786024.1"/>
    </source>
</evidence>
<reference evidence="1 2" key="1">
    <citation type="submission" date="2019-10" db="EMBL/GenBank/DDBJ databases">
        <title>Draft Genome Sequence of the Caffeine Degrading Methylotroph Methylorubrum populi PINKEL.</title>
        <authorList>
            <person name="Dawson S.C."/>
            <person name="Zhang X."/>
            <person name="Wright M.E."/>
            <person name="Sharma G."/>
            <person name="Langner J.T."/>
            <person name="Ditty J.L."/>
            <person name="Subuyuj G.A."/>
        </authorList>
    </citation>
    <scope>NUCLEOTIDE SEQUENCE [LARGE SCALE GENOMIC DNA]</scope>
    <source>
        <strain evidence="1 2">Pinkel</strain>
    </source>
</reference>
<gene>
    <name evidence="1" type="ORF">F8B43_1425</name>
</gene>
<dbReference type="Proteomes" id="UP000469949">
    <property type="component" value="Unassembled WGS sequence"/>
</dbReference>
<sequence length="686" mass="69592">MATYQISGPGGAEYEIDAPDEAAALQAFRSLSAGGPAPAVASTSDAPAAGLPGSPAAAVGRGIINGVPVVGPYLTAGLDRTAAGIRSLQNNTRFSDELRTVQQFGERTAKESPTATTLSELAGGVAGTVPLVAAAPAAFGAGAGSLRARSLASMASGAVLGGADTAVRTGGDAKEAGWGAAAGGAFGFASPAAGQLVGRGVGLLGENIAGRFTPVPGLRNSAAGKLTDDLRSSGGVDPVRARLSELGPDAMLLDASPSFEGRAQGLAVLPDTRETITAPLTARARGANARLGADVDRSLGPNVDPSTFRSLLDDAYEQAVPPLYRQSLAQPLQVDTSDVLATIGRLSETEKGGAANALRKAWGLLHAESDVPGVGRAMTPDRRPAALHNAKEALDGMIAAAQAQQGSAARSEVAALTAVRRGVNDALEARVPGYRDANRTAQGYFQQGEAFDRGQTLLNGGREAARPAQLAAETAAMTPEVAAAQRAGLRTEIDRLVGTRANDRAALQSAIQGEGDFNRARLATVFGEEPTAGLVGAVERERAFDAATNRITNNSMTELRRRAADDIAPREVRGGIMDGSPGIAAAIGGPAAGAAALGGRAALGGARMAASVLGRQQDIARNREIAQALVQTGDPLEALLQALGVRLTAAQRAQGAGTLGDQVVRAVLQSQGDRSRRMLPSGLRGQ</sequence>
<evidence type="ECO:0000313" key="2">
    <source>
        <dbReference type="Proteomes" id="UP000469949"/>
    </source>
</evidence>
<name>A0A833N3H9_9HYPH</name>
<dbReference type="EMBL" id="WEKV01000008">
    <property type="protein sequence ID" value="KAB7786024.1"/>
    <property type="molecule type" value="Genomic_DNA"/>
</dbReference>
<protein>
    <submittedName>
        <fullName evidence="1">Uncharacterized protein</fullName>
    </submittedName>
</protein>
<accession>A0A833N3H9</accession>
<proteinExistence type="predicted"/>